<dbReference type="RefSeq" id="YP_007003701.1">
    <property type="nucleotide sequence ID" value="NC_019491.1"/>
</dbReference>
<organism evidence="1 2">
    <name type="scientific">Cyprinid herpesvirus 1</name>
    <dbReference type="NCBI Taxonomy" id="317858"/>
    <lineage>
        <taxon>Viruses</taxon>
        <taxon>Duplodnaviria</taxon>
        <taxon>Heunggongvirae</taxon>
        <taxon>Peploviricota</taxon>
        <taxon>Herviviricetes</taxon>
        <taxon>Herpesvirales</taxon>
        <taxon>Alloherpesviridae</taxon>
        <taxon>Cyvirus</taxon>
        <taxon>Cyvirus cyprinidallo1</taxon>
    </lineage>
</organism>
<protein>
    <submittedName>
        <fullName evidence="1">Protein ORF32</fullName>
    </submittedName>
</protein>
<dbReference type="EMBL" id="JQ815363">
    <property type="protein sequence ID" value="AFJ20336.1"/>
    <property type="molecule type" value="Genomic_DNA"/>
</dbReference>
<sequence>MLRFLILIPIVVLCSVYLHPVSYAKYMLLEKPILSSGIKDGCNSTRLMCQSNSYATGNLGRMLLYSTPANFDLDGGWGFTFKLDPADIDNYINLGVMLDGRACETSCSQHTDGMYYCTSTKSAMPSIKAACTMLGNDWSGQRCSFGGLRTKEKSTGVYHCINDNNGRTTATHPPICYDGKDIYICTLSQ</sequence>
<evidence type="ECO:0000313" key="1">
    <source>
        <dbReference type="EMBL" id="AFJ20336.1"/>
    </source>
</evidence>
<accession>K7PBK8</accession>
<dbReference type="KEGG" id="vg:14011189"/>
<dbReference type="GeneID" id="14011189"/>
<evidence type="ECO:0000313" key="2">
    <source>
        <dbReference type="Proteomes" id="UP000118426"/>
    </source>
</evidence>
<gene>
    <name evidence="1" type="ORF">CyHV1_ORF32</name>
</gene>
<proteinExistence type="predicted"/>
<reference evidence="1 2" key="1">
    <citation type="journal article" date="2013" name="J. Virol.">
        <title>Comparative genomics of carp herpesviruses.</title>
        <authorList>
            <person name="Davison A.J."/>
            <person name="Kurobe T."/>
            <person name="Gatherer D."/>
            <person name="Cunningham C."/>
            <person name="Korf I."/>
            <person name="Fukuda H."/>
            <person name="Hedrick R.P."/>
            <person name="Waltzek T.B."/>
        </authorList>
    </citation>
    <scope>NUCLEOTIDE SEQUENCE [LARGE SCALE GENOMIC DNA]</scope>
    <source>
        <strain evidence="1">NG-J1</strain>
    </source>
</reference>
<keyword evidence="2" id="KW-1185">Reference proteome</keyword>
<dbReference type="Proteomes" id="UP000118426">
    <property type="component" value="Segment"/>
</dbReference>
<dbReference type="OrthoDB" id="708at10239"/>
<name>K7PBK8_9VIRU</name>